<evidence type="ECO:0000313" key="2">
    <source>
        <dbReference type="EMBL" id="GHC95183.1"/>
    </source>
</evidence>
<feature type="transmembrane region" description="Helical" evidence="1">
    <location>
        <begin position="154"/>
        <end position="172"/>
    </location>
</feature>
<sequence>MSSPALRYAFRTLLGPWAVLPVVVLEVMNFLQRGMPWRGESLWTVDWFAIALFVVGPLLAGAAAVDASRLSKAGNIHLVLATARPHRPYLRAAAWCAVPVLCVHLLTLAVGLAVSGIHGSPQWFVLAGAVLVQCLAICWYVAIGSAVGRLAGPLPAGAAAAVGAFSLLYLLGEGSTGRFEPLALGGATVSRLGYQYAPGYLLSQIAVFTLTGAVLLLLPLHLRSGRRLPTRAGAGALVLAAVFVVGGQYAFPGQRLTEQAESPDSCTGSAPVVCVYAEHRRFQNETVRHVQTLSAAARSRGYRALVPDRVEELSRSYRVRTPGTAGLELPADAYVSGRVALKDVASGLVRPLHCPALYEEPGPGPAYWQREFSLYATLLNTAGITVDPREFPEPARPLTPKEVQDIKDDYATCDLEGT</sequence>
<protein>
    <submittedName>
        <fullName evidence="2">Uncharacterized protein</fullName>
    </submittedName>
</protein>
<dbReference type="Proteomes" id="UP000638353">
    <property type="component" value="Unassembled WGS sequence"/>
</dbReference>
<keyword evidence="1" id="KW-0812">Transmembrane</keyword>
<evidence type="ECO:0000256" key="1">
    <source>
        <dbReference type="SAM" id="Phobius"/>
    </source>
</evidence>
<feature type="transmembrane region" description="Helical" evidence="1">
    <location>
        <begin position="43"/>
        <end position="65"/>
    </location>
</feature>
<feature type="transmembrane region" description="Helical" evidence="1">
    <location>
        <begin position="200"/>
        <end position="220"/>
    </location>
</feature>
<gene>
    <name evidence="2" type="ORF">GCM10010334_34160</name>
</gene>
<feature type="transmembrane region" description="Helical" evidence="1">
    <location>
        <begin position="92"/>
        <end position="117"/>
    </location>
</feature>
<accession>A0A918WYA7</accession>
<keyword evidence="1" id="KW-1133">Transmembrane helix</keyword>
<comment type="caution">
    <text evidence="2">The sequence shown here is derived from an EMBL/GenBank/DDBJ whole genome shotgun (WGS) entry which is preliminary data.</text>
</comment>
<proteinExistence type="predicted"/>
<reference evidence="2" key="1">
    <citation type="journal article" date="2014" name="Int. J. Syst. Evol. Microbiol.">
        <title>Complete genome sequence of Corynebacterium casei LMG S-19264T (=DSM 44701T), isolated from a smear-ripened cheese.</title>
        <authorList>
            <consortium name="US DOE Joint Genome Institute (JGI-PGF)"/>
            <person name="Walter F."/>
            <person name="Albersmeier A."/>
            <person name="Kalinowski J."/>
            <person name="Ruckert C."/>
        </authorList>
    </citation>
    <scope>NUCLEOTIDE SEQUENCE</scope>
    <source>
        <strain evidence="2">JCM 4637</strain>
    </source>
</reference>
<name>A0A918WYA7_9ACTN</name>
<feature type="transmembrane region" description="Helical" evidence="1">
    <location>
        <begin position="123"/>
        <end position="142"/>
    </location>
</feature>
<feature type="transmembrane region" description="Helical" evidence="1">
    <location>
        <begin position="12"/>
        <end position="31"/>
    </location>
</feature>
<dbReference type="RefSeq" id="WP_189824105.1">
    <property type="nucleotide sequence ID" value="NZ_BMVC01000006.1"/>
</dbReference>
<organism evidence="2 3">
    <name type="scientific">Streptomyces finlayi</name>
    <dbReference type="NCBI Taxonomy" id="67296"/>
    <lineage>
        <taxon>Bacteria</taxon>
        <taxon>Bacillati</taxon>
        <taxon>Actinomycetota</taxon>
        <taxon>Actinomycetes</taxon>
        <taxon>Kitasatosporales</taxon>
        <taxon>Streptomycetaceae</taxon>
        <taxon>Streptomyces</taxon>
    </lineage>
</organism>
<dbReference type="EMBL" id="BMVC01000006">
    <property type="protein sequence ID" value="GHC95183.1"/>
    <property type="molecule type" value="Genomic_DNA"/>
</dbReference>
<keyword evidence="1" id="KW-0472">Membrane</keyword>
<evidence type="ECO:0000313" key="3">
    <source>
        <dbReference type="Proteomes" id="UP000638353"/>
    </source>
</evidence>
<dbReference type="AlphaFoldDB" id="A0A918WYA7"/>
<reference evidence="2" key="2">
    <citation type="submission" date="2020-09" db="EMBL/GenBank/DDBJ databases">
        <authorList>
            <person name="Sun Q."/>
            <person name="Ohkuma M."/>
        </authorList>
    </citation>
    <scope>NUCLEOTIDE SEQUENCE</scope>
    <source>
        <strain evidence="2">JCM 4637</strain>
    </source>
</reference>
<feature type="transmembrane region" description="Helical" evidence="1">
    <location>
        <begin position="232"/>
        <end position="251"/>
    </location>
</feature>